<name>A0A512BCM3_9BACT</name>
<evidence type="ECO:0000313" key="3">
    <source>
        <dbReference type="Proteomes" id="UP000321513"/>
    </source>
</evidence>
<organism evidence="2 3">
    <name type="scientific">Segetibacter aerophilus</name>
    <dbReference type="NCBI Taxonomy" id="670293"/>
    <lineage>
        <taxon>Bacteria</taxon>
        <taxon>Pseudomonadati</taxon>
        <taxon>Bacteroidota</taxon>
        <taxon>Chitinophagia</taxon>
        <taxon>Chitinophagales</taxon>
        <taxon>Chitinophagaceae</taxon>
        <taxon>Segetibacter</taxon>
    </lineage>
</organism>
<dbReference type="InterPro" id="IPR016181">
    <property type="entry name" value="Acyl_CoA_acyltransferase"/>
</dbReference>
<protein>
    <submittedName>
        <fullName evidence="2">N-acetyltransferase</fullName>
    </submittedName>
</protein>
<dbReference type="Pfam" id="PF00583">
    <property type="entry name" value="Acetyltransf_1"/>
    <property type="match status" value="1"/>
</dbReference>
<dbReference type="PROSITE" id="PS51186">
    <property type="entry name" value="GNAT"/>
    <property type="match status" value="1"/>
</dbReference>
<dbReference type="Proteomes" id="UP000321513">
    <property type="component" value="Unassembled WGS sequence"/>
</dbReference>
<dbReference type="Gene3D" id="3.40.630.30">
    <property type="match status" value="1"/>
</dbReference>
<evidence type="ECO:0000259" key="1">
    <source>
        <dbReference type="PROSITE" id="PS51186"/>
    </source>
</evidence>
<dbReference type="CDD" id="cd04301">
    <property type="entry name" value="NAT_SF"/>
    <property type="match status" value="1"/>
</dbReference>
<evidence type="ECO:0000313" key="2">
    <source>
        <dbReference type="EMBL" id="GEO09617.1"/>
    </source>
</evidence>
<dbReference type="SUPFAM" id="SSF55729">
    <property type="entry name" value="Acyl-CoA N-acyltransferases (Nat)"/>
    <property type="match status" value="1"/>
</dbReference>
<comment type="caution">
    <text evidence="2">The sequence shown here is derived from an EMBL/GenBank/DDBJ whole genome shotgun (WGS) entry which is preliminary data.</text>
</comment>
<dbReference type="RefSeq" id="WP_147203739.1">
    <property type="nucleotide sequence ID" value="NZ_BJYT01000007.1"/>
</dbReference>
<dbReference type="EMBL" id="BJYT01000007">
    <property type="protein sequence ID" value="GEO09617.1"/>
    <property type="molecule type" value="Genomic_DNA"/>
</dbReference>
<sequence length="165" mass="18896">MTLKNKRNGEIHIQQVKSASKELDIIKELFVEYSLSLNENLCFQRFDEELENPLKKYGEPEGCLLLAYVGNEVAGCVALQPLSKEGVCEMKRLYVRTEFRKHGVGEELVVRGLNEATNRGYKKMVLDTLERLQPAIKLYAKQGFVNTSAYYQNPLANVVYMEKDL</sequence>
<dbReference type="InterPro" id="IPR000182">
    <property type="entry name" value="GNAT_dom"/>
</dbReference>
<dbReference type="InterPro" id="IPR052777">
    <property type="entry name" value="Acetyltransferase_Enz"/>
</dbReference>
<dbReference type="PANTHER" id="PTHR43305:SF1">
    <property type="entry name" value="FAMILY N-ACETYLTRANSFERASE, PUTATIVE (AFU_ORTHOLOGUE AFUA_2G01380)-RELATED"/>
    <property type="match status" value="1"/>
</dbReference>
<dbReference type="AlphaFoldDB" id="A0A512BCM3"/>
<dbReference type="GO" id="GO:0016747">
    <property type="term" value="F:acyltransferase activity, transferring groups other than amino-acyl groups"/>
    <property type="evidence" value="ECO:0007669"/>
    <property type="project" value="InterPro"/>
</dbReference>
<reference evidence="2 3" key="1">
    <citation type="submission" date="2019-07" db="EMBL/GenBank/DDBJ databases">
        <title>Whole genome shotgun sequence of Segetibacter aerophilus NBRC 106135.</title>
        <authorList>
            <person name="Hosoyama A."/>
            <person name="Uohara A."/>
            <person name="Ohji S."/>
            <person name="Ichikawa N."/>
        </authorList>
    </citation>
    <scope>NUCLEOTIDE SEQUENCE [LARGE SCALE GENOMIC DNA]</scope>
    <source>
        <strain evidence="2 3">NBRC 106135</strain>
    </source>
</reference>
<dbReference type="OrthoDB" id="9803233at2"/>
<feature type="domain" description="N-acetyltransferase" evidence="1">
    <location>
        <begin position="11"/>
        <end position="165"/>
    </location>
</feature>
<gene>
    <name evidence="2" type="ORF">SAE01_21130</name>
</gene>
<proteinExistence type="predicted"/>
<accession>A0A512BCM3</accession>
<dbReference type="PANTHER" id="PTHR43305">
    <property type="entry name" value="FAMILY N-ACETYLTRANSFERASE, PUTATIVE (AFU_ORTHOLOGUE AFUA_2G01380)-RELATED"/>
    <property type="match status" value="1"/>
</dbReference>
<keyword evidence="2" id="KW-0808">Transferase</keyword>
<keyword evidence="3" id="KW-1185">Reference proteome</keyword>